<dbReference type="EMBL" id="JAATVY010000038">
    <property type="protein sequence ID" value="NJC73842.1"/>
    <property type="molecule type" value="Genomic_DNA"/>
</dbReference>
<keyword evidence="2" id="KW-1185">Reference proteome</keyword>
<accession>A0ABX0Y8W1</accession>
<protein>
    <submittedName>
        <fullName evidence="1">Uncharacterized protein</fullName>
    </submittedName>
</protein>
<sequence length="88" mass="9937">MIFDLFHTLIHGADDERNRVVAQMAVIVGVELAALVRPYHDTWRQRFIRWTAAQTVQILAERLGGFPSQAQVAQAAALRNALVRRLLS</sequence>
<name>A0ABX0Y8W1_9ACTN</name>
<evidence type="ECO:0000313" key="1">
    <source>
        <dbReference type="EMBL" id="NJC73842.1"/>
    </source>
</evidence>
<proteinExistence type="predicted"/>
<comment type="caution">
    <text evidence="1">The sequence shown here is derived from an EMBL/GenBank/DDBJ whole genome shotgun (WGS) entry which is preliminary data.</text>
</comment>
<gene>
    <name evidence="1" type="ORF">HC031_29620</name>
</gene>
<dbReference type="RefSeq" id="WP_167928750.1">
    <property type="nucleotide sequence ID" value="NZ_JAATVY010000038.1"/>
</dbReference>
<dbReference type="Proteomes" id="UP000722989">
    <property type="component" value="Unassembled WGS sequence"/>
</dbReference>
<organism evidence="1 2">
    <name type="scientific">Planosporangium thailandense</name>
    <dbReference type="NCBI Taxonomy" id="765197"/>
    <lineage>
        <taxon>Bacteria</taxon>
        <taxon>Bacillati</taxon>
        <taxon>Actinomycetota</taxon>
        <taxon>Actinomycetes</taxon>
        <taxon>Micromonosporales</taxon>
        <taxon>Micromonosporaceae</taxon>
        <taxon>Planosporangium</taxon>
    </lineage>
</organism>
<evidence type="ECO:0000313" key="2">
    <source>
        <dbReference type="Proteomes" id="UP000722989"/>
    </source>
</evidence>
<reference evidence="1 2" key="1">
    <citation type="submission" date="2020-03" db="EMBL/GenBank/DDBJ databases">
        <title>WGS of the type strain of Planosporangium spp.</title>
        <authorList>
            <person name="Thawai C."/>
        </authorList>
    </citation>
    <scope>NUCLEOTIDE SEQUENCE [LARGE SCALE GENOMIC DNA]</scope>
    <source>
        <strain evidence="1 2">TBRC 5610</strain>
    </source>
</reference>